<comment type="caution">
    <text evidence="4">The sequence shown here is derived from an EMBL/GenBank/DDBJ whole genome shotgun (WGS) entry which is preliminary data.</text>
</comment>
<keyword evidence="2" id="KW-0143">Chaperone</keyword>
<dbReference type="NCBIfam" id="TIGR00539">
    <property type="entry name" value="hemN_rel"/>
    <property type="match status" value="1"/>
</dbReference>
<dbReference type="SFLD" id="SFLDG01065">
    <property type="entry name" value="anaerobic_coproporphyrinogen-I"/>
    <property type="match status" value="1"/>
</dbReference>
<comment type="similarity">
    <text evidence="1">Belongs to the anaerobic coproporphyrinogen-III oxidase family. HemW subfamily.</text>
</comment>
<dbReference type="SFLD" id="SFLDF00562">
    <property type="entry name" value="HemN-like__clustered_with_heat"/>
    <property type="match status" value="1"/>
</dbReference>
<dbReference type="Pfam" id="PF04055">
    <property type="entry name" value="Radical_SAM"/>
    <property type="match status" value="1"/>
</dbReference>
<dbReference type="InterPro" id="IPR004559">
    <property type="entry name" value="HemW-like"/>
</dbReference>
<protein>
    <recommendedName>
        <fullName evidence="2">Heme chaperone HemW</fullName>
    </recommendedName>
</protein>
<dbReference type="SFLD" id="SFLDS00029">
    <property type="entry name" value="Radical_SAM"/>
    <property type="match status" value="1"/>
</dbReference>
<proteinExistence type="inferred from homology"/>
<dbReference type="PANTHER" id="PTHR13932:SF5">
    <property type="entry name" value="RADICAL S-ADENOSYL METHIONINE DOMAIN-CONTAINING PROTEIN 1, MITOCHONDRIAL"/>
    <property type="match status" value="1"/>
</dbReference>
<dbReference type="SFLD" id="SFLDG01082">
    <property type="entry name" value="B12-binding_domain_containing"/>
    <property type="match status" value="1"/>
</dbReference>
<evidence type="ECO:0000256" key="2">
    <source>
        <dbReference type="RuleBase" id="RU364116"/>
    </source>
</evidence>
<dbReference type="InterPro" id="IPR006638">
    <property type="entry name" value="Elp3/MiaA/NifB-like_rSAM"/>
</dbReference>
<comment type="subcellular location">
    <subcellularLocation>
        <location evidence="2">Cytoplasm</location>
    </subcellularLocation>
</comment>
<keyword evidence="2" id="KW-0949">S-adenosyl-L-methionine</keyword>
<dbReference type="InterPro" id="IPR007197">
    <property type="entry name" value="rSAM"/>
</dbReference>
<evidence type="ECO:0000256" key="1">
    <source>
        <dbReference type="ARBA" id="ARBA00006100"/>
    </source>
</evidence>
<feature type="domain" description="Radical SAM core" evidence="3">
    <location>
        <begin position="1"/>
        <end position="227"/>
    </location>
</feature>
<gene>
    <name evidence="4" type="ORF">JWV37_03245</name>
</gene>
<organism evidence="4 5">
    <name type="scientific">Sulfurospirillum tamanense</name>
    <dbReference type="NCBI Taxonomy" id="2813362"/>
    <lineage>
        <taxon>Bacteria</taxon>
        <taxon>Pseudomonadati</taxon>
        <taxon>Campylobacterota</taxon>
        <taxon>Epsilonproteobacteria</taxon>
        <taxon>Campylobacterales</taxon>
        <taxon>Sulfurospirillaceae</taxon>
        <taxon>Sulfurospirillum</taxon>
    </lineage>
</organism>
<keyword evidence="2" id="KW-0963">Cytoplasm</keyword>
<dbReference type="PROSITE" id="PS51918">
    <property type="entry name" value="RADICAL_SAM"/>
    <property type="match status" value="1"/>
</dbReference>
<keyword evidence="5" id="KW-1185">Reference proteome</keyword>
<reference evidence="4 5" key="3">
    <citation type="submission" date="2021-02" db="EMBL/GenBank/DDBJ databases">
        <authorList>
            <person name="Merkel A.Y."/>
        </authorList>
    </citation>
    <scope>NUCLEOTIDE SEQUENCE [LARGE SCALE GENOMIC DNA]</scope>
    <source>
        <strain evidence="4 5">T05b</strain>
    </source>
</reference>
<dbReference type="CDD" id="cd01335">
    <property type="entry name" value="Radical_SAM"/>
    <property type="match status" value="1"/>
</dbReference>
<dbReference type="InterPro" id="IPR034505">
    <property type="entry name" value="Coproporphyrinogen-III_oxidase"/>
</dbReference>
<dbReference type="SMART" id="SM00729">
    <property type="entry name" value="Elp3"/>
    <property type="match status" value="1"/>
</dbReference>
<sequence length="350" mass="39479">MLLYLHVPFCQTKCHYCSFHSYIQHNSLKEAYIKAVMVQFQNEAKHFNLAPASLSSFFIGGGTPSTLTPAQYAPLFEIISPYLHPEAEISTEANPNTANRSWIEGMIALGVNRMSFGVQSFHQDKLAFLGRNHTNDEACRAIETAASLGVNSVSIDLMYGTAMDTKTSLKKELDFAFALPISHLSAYALTLEEGTPFYNRTETLNPSEPLARWFAKAITHRGFKQYEISNFGTVFCQHNLGYWEHRRYIGLGCGAVGYDGTARLYPSQEIHTYLKKPATQRREVLSPQEIITEKIFLGLRSHIGVAMGLLTPEQQARASLLEKEKKVFFSNDRVYNCDYFLSDELALFIL</sequence>
<name>A0ABS2WQ84_9BACT</name>
<comment type="function">
    <text evidence="2">Probably acts as a heme chaperone, transferring heme to an unknown acceptor. Binds one molecule of heme per monomer, possibly covalently. Binds 1 [4Fe-4S] cluster. The cluster is coordinated with 3 cysteines and an exchangeable S-adenosyl-L-methionine.</text>
</comment>
<evidence type="ECO:0000313" key="5">
    <source>
        <dbReference type="Proteomes" id="UP000703590"/>
    </source>
</evidence>
<reference evidence="5" key="1">
    <citation type="submission" date="2021-02" db="EMBL/GenBank/DDBJ databases">
        <title>Sulfurospirillum tamanensis sp. nov.</title>
        <authorList>
            <person name="Merkel A.Y."/>
        </authorList>
    </citation>
    <scope>NUCLEOTIDE SEQUENCE [LARGE SCALE GENOMIC DNA]</scope>
    <source>
        <strain evidence="5">T05b</strain>
    </source>
</reference>
<dbReference type="InterPro" id="IPR023404">
    <property type="entry name" value="rSAM_horseshoe"/>
</dbReference>
<dbReference type="Gene3D" id="3.80.30.20">
    <property type="entry name" value="tm_1862 like domain"/>
    <property type="match status" value="1"/>
</dbReference>
<evidence type="ECO:0000313" key="4">
    <source>
        <dbReference type="EMBL" id="MBN2963786.1"/>
    </source>
</evidence>
<keyword evidence="2" id="KW-0004">4Fe-4S</keyword>
<keyword evidence="2" id="KW-0408">Iron</keyword>
<reference evidence="4 5" key="2">
    <citation type="submission" date="2021-02" db="EMBL/GenBank/DDBJ databases">
        <title>Sulfurospirillum tamanensis sp. nov.</title>
        <authorList>
            <person name="Frolova A."/>
            <person name="Merkel A."/>
            <person name="Slobodkin A."/>
        </authorList>
    </citation>
    <scope>NUCLEOTIDE SEQUENCE [LARGE SCALE GENOMIC DNA]</scope>
    <source>
        <strain evidence="4 5">T05b</strain>
    </source>
</reference>
<dbReference type="Proteomes" id="UP000703590">
    <property type="component" value="Unassembled WGS sequence"/>
</dbReference>
<dbReference type="SUPFAM" id="SSF102114">
    <property type="entry name" value="Radical SAM enzymes"/>
    <property type="match status" value="1"/>
</dbReference>
<keyword evidence="2" id="KW-0479">Metal-binding</keyword>
<keyword evidence="2" id="KW-0349">Heme</keyword>
<evidence type="ECO:0000259" key="3">
    <source>
        <dbReference type="PROSITE" id="PS51918"/>
    </source>
</evidence>
<dbReference type="InterPro" id="IPR058240">
    <property type="entry name" value="rSAM_sf"/>
</dbReference>
<dbReference type="RefSeq" id="WP_205458230.1">
    <property type="nucleotide sequence ID" value="NZ_JAFHKK010000004.1"/>
</dbReference>
<dbReference type="EMBL" id="JAFHKK010000004">
    <property type="protein sequence ID" value="MBN2963786.1"/>
    <property type="molecule type" value="Genomic_DNA"/>
</dbReference>
<keyword evidence="2" id="KW-0411">Iron-sulfur</keyword>
<dbReference type="PANTHER" id="PTHR13932">
    <property type="entry name" value="COPROPORPHYRINIGEN III OXIDASE"/>
    <property type="match status" value="1"/>
</dbReference>
<accession>A0ABS2WQ84</accession>